<dbReference type="EMBL" id="JBBEUB010000007">
    <property type="protein sequence ID" value="MEJ2904667.1"/>
    <property type="molecule type" value="Genomic_DNA"/>
</dbReference>
<accession>A0ABU8NT82</accession>
<keyword evidence="1" id="KW-0732">Signal</keyword>
<gene>
    <name evidence="2" type="ORF">WAE58_19650</name>
</gene>
<comment type="caution">
    <text evidence="2">The sequence shown here is derived from an EMBL/GenBank/DDBJ whole genome shotgun (WGS) entry which is preliminary data.</text>
</comment>
<proteinExistence type="predicted"/>
<feature type="chain" id="PRO_5046631019" evidence="1">
    <location>
        <begin position="22"/>
        <end position="181"/>
    </location>
</feature>
<protein>
    <submittedName>
        <fullName evidence="2">DUF4251 domain-containing protein</fullName>
    </submittedName>
</protein>
<evidence type="ECO:0000313" key="2">
    <source>
        <dbReference type="EMBL" id="MEJ2904667.1"/>
    </source>
</evidence>
<dbReference type="InterPro" id="IPR025347">
    <property type="entry name" value="DUF4251"/>
</dbReference>
<evidence type="ECO:0000313" key="3">
    <source>
        <dbReference type="Proteomes" id="UP001378956"/>
    </source>
</evidence>
<keyword evidence="3" id="KW-1185">Reference proteome</keyword>
<dbReference type="RefSeq" id="WP_288883640.1">
    <property type="nucleotide sequence ID" value="NZ_CBFGNQ010000005.1"/>
</dbReference>
<dbReference type="Gene3D" id="2.40.128.410">
    <property type="match status" value="1"/>
</dbReference>
<name>A0ABU8NT82_9SPHI</name>
<evidence type="ECO:0000256" key="1">
    <source>
        <dbReference type="SAM" id="SignalP"/>
    </source>
</evidence>
<organism evidence="2 3">
    <name type="scientific">Pedobacter panaciterrae</name>
    <dbReference type="NCBI Taxonomy" id="363849"/>
    <lineage>
        <taxon>Bacteria</taxon>
        <taxon>Pseudomonadati</taxon>
        <taxon>Bacteroidota</taxon>
        <taxon>Sphingobacteriia</taxon>
        <taxon>Sphingobacteriales</taxon>
        <taxon>Sphingobacteriaceae</taxon>
        <taxon>Pedobacter</taxon>
    </lineage>
</organism>
<dbReference type="Pfam" id="PF14059">
    <property type="entry name" value="DUF4251"/>
    <property type="match status" value="1"/>
</dbReference>
<sequence length="181" mass="19823">MKTLKNTLLLVIMFIAIQVSAQTDKETTARLVEAKTLVFNATTALPMANMDLNKVLQRFPGGQGSGAIQLSGSQYTLTIAKDSVEAYLPYYGRAYSANLNPNDSGIKFKSKDFTYKTEKRKKGGWLITIRPKDTKDVQSLTLSVGEKGYAVLNVTSNYRQAIAFNGFISEPVAKSNNAPAK</sequence>
<feature type="signal peptide" evidence="1">
    <location>
        <begin position="1"/>
        <end position="21"/>
    </location>
</feature>
<dbReference type="Proteomes" id="UP001378956">
    <property type="component" value="Unassembled WGS sequence"/>
</dbReference>
<reference evidence="2 3" key="1">
    <citation type="submission" date="2024-03" db="EMBL/GenBank/DDBJ databases">
        <title>Sequence of Lycoming College Course Isolates.</title>
        <authorList>
            <person name="Plotts O."/>
            <person name="Newman J."/>
        </authorList>
    </citation>
    <scope>NUCLEOTIDE SEQUENCE [LARGE SCALE GENOMIC DNA]</scope>
    <source>
        <strain evidence="2 3">CJB-3</strain>
    </source>
</reference>